<comment type="similarity">
    <text evidence="1">Belongs to the enoyl-CoA hydratase/isomerase family.</text>
</comment>
<dbReference type="Proteomes" id="UP001344906">
    <property type="component" value="Unassembled WGS sequence"/>
</dbReference>
<dbReference type="EMBL" id="BSRI01000002">
    <property type="protein sequence ID" value="GLV56693.1"/>
    <property type="molecule type" value="Genomic_DNA"/>
</dbReference>
<comment type="caution">
    <text evidence="2">The sequence shown here is derived from an EMBL/GenBank/DDBJ whole genome shotgun (WGS) entry which is preliminary data.</text>
</comment>
<dbReference type="InterPro" id="IPR029045">
    <property type="entry name" value="ClpP/crotonase-like_dom_sf"/>
</dbReference>
<dbReference type="SUPFAM" id="SSF52096">
    <property type="entry name" value="ClpP/crotonase"/>
    <property type="match status" value="1"/>
</dbReference>
<accession>A0ABQ6FVX5</accession>
<dbReference type="InterPro" id="IPR051683">
    <property type="entry name" value="Enoyl-CoA_Hydratase/Isomerase"/>
</dbReference>
<dbReference type="Gene3D" id="1.10.12.10">
    <property type="entry name" value="Lyase 2-enoyl-coa Hydratase, Chain A, domain 2"/>
    <property type="match status" value="1"/>
</dbReference>
<evidence type="ECO:0000313" key="3">
    <source>
        <dbReference type="Proteomes" id="UP001344906"/>
    </source>
</evidence>
<dbReference type="PANTHER" id="PTHR42964">
    <property type="entry name" value="ENOYL-COA HYDRATASE"/>
    <property type="match status" value="1"/>
</dbReference>
<proteinExistence type="inferred from homology"/>
<evidence type="ECO:0000313" key="2">
    <source>
        <dbReference type="EMBL" id="GLV56693.1"/>
    </source>
</evidence>
<evidence type="ECO:0000256" key="1">
    <source>
        <dbReference type="ARBA" id="ARBA00005254"/>
    </source>
</evidence>
<protein>
    <submittedName>
        <fullName evidence="2">Enoyl-CoA hydratase</fullName>
    </submittedName>
</protein>
<name>A0ABQ6FVX5_9CHLR</name>
<dbReference type="Gene3D" id="3.90.226.10">
    <property type="entry name" value="2-enoyl-CoA Hydratase, Chain A, domain 1"/>
    <property type="match status" value="1"/>
</dbReference>
<dbReference type="PANTHER" id="PTHR42964:SF1">
    <property type="entry name" value="POLYKETIDE BIOSYNTHESIS ENOYL-COA HYDRATASE PKSH-RELATED"/>
    <property type="match status" value="1"/>
</dbReference>
<dbReference type="InterPro" id="IPR014748">
    <property type="entry name" value="Enoyl-CoA_hydra_C"/>
</dbReference>
<dbReference type="InterPro" id="IPR001753">
    <property type="entry name" value="Enoyl-CoA_hydra/iso"/>
</dbReference>
<dbReference type="Pfam" id="PF00378">
    <property type="entry name" value="ECH_1"/>
    <property type="match status" value="1"/>
</dbReference>
<keyword evidence="3" id="KW-1185">Reference proteome</keyword>
<dbReference type="CDD" id="cd06558">
    <property type="entry name" value="crotonase-like"/>
    <property type="match status" value="1"/>
</dbReference>
<sequence length="272" mass="29439">MAATFQHLSVDYRFENRIAVVTLQRPQVRNALNAQLIQELAAVFTQLSVNEQLHGVILTGEGKSFCAGADIKMMQEAVDYTAAQNVEEALRLSDMLHVINSFPCPVIARVNGDTLGGGVGLIAVCDIVIAAEHTRLAFSEVKLGIAPAVISPYVLRKIGENMARVLFVTGERFSAARAHEIGLVHSVVPMEHLDDAVSRAVNELLSGGPQAIRACKALALQVGQMNTENGRRYTAEAIAQLRVSPEGQEGLRAFLEKRPPRFAVSSQGSKEK</sequence>
<dbReference type="RefSeq" id="WP_338252201.1">
    <property type="nucleotide sequence ID" value="NZ_BSRI01000002.1"/>
</dbReference>
<gene>
    <name evidence="2" type="ORF">KDH_35320</name>
</gene>
<reference evidence="2 3" key="1">
    <citation type="submission" date="2023-02" db="EMBL/GenBank/DDBJ databases">
        <title>Dictyobacter halimunensis sp. nov., a new member of the class Ktedonobacteria from forest soil in a geothermal area.</title>
        <authorList>
            <person name="Rachmania M.K."/>
            <person name="Ningsih F."/>
            <person name="Sakai Y."/>
            <person name="Yabe S."/>
            <person name="Yokota A."/>
            <person name="Sjamsuridzal W."/>
        </authorList>
    </citation>
    <scope>NUCLEOTIDE SEQUENCE [LARGE SCALE GENOMIC DNA]</scope>
    <source>
        <strain evidence="2 3">S3.2.2.5</strain>
    </source>
</reference>
<organism evidence="2 3">
    <name type="scientific">Dictyobacter halimunensis</name>
    <dbReference type="NCBI Taxonomy" id="3026934"/>
    <lineage>
        <taxon>Bacteria</taxon>
        <taxon>Bacillati</taxon>
        <taxon>Chloroflexota</taxon>
        <taxon>Ktedonobacteria</taxon>
        <taxon>Ktedonobacterales</taxon>
        <taxon>Dictyobacteraceae</taxon>
        <taxon>Dictyobacter</taxon>
    </lineage>
</organism>